<gene>
    <name evidence="1" type="ORF">B0O44_105355</name>
</gene>
<evidence type="ECO:0000313" key="1">
    <source>
        <dbReference type="EMBL" id="PYF72980.1"/>
    </source>
</evidence>
<dbReference type="AlphaFoldDB" id="A0A318UC27"/>
<reference evidence="1 2" key="1">
    <citation type="submission" date="2018-06" db="EMBL/GenBank/DDBJ databases">
        <title>Genomic Encyclopedia of Archaeal and Bacterial Type Strains, Phase II (KMG-II): from individual species to whole genera.</title>
        <authorList>
            <person name="Goeker M."/>
        </authorList>
    </citation>
    <scope>NUCLEOTIDE SEQUENCE [LARGE SCALE GENOMIC DNA]</scope>
    <source>
        <strain evidence="1 2">DSM 27372</strain>
    </source>
</reference>
<evidence type="ECO:0000313" key="2">
    <source>
        <dbReference type="Proteomes" id="UP000248198"/>
    </source>
</evidence>
<sequence>MKLNKLRLIKLTKDELNKLGYILLKDIDSGANGLYGKLISPDLFLTPIEYMVVMPREMGFPGRQLILTLCPILEMLPVCLLVGKVAW</sequence>
<dbReference type="Proteomes" id="UP000248198">
    <property type="component" value="Unassembled WGS sequence"/>
</dbReference>
<accession>A0A318UC27</accession>
<name>A0A318UC27_9SPHI</name>
<comment type="caution">
    <text evidence="1">The sequence shown here is derived from an EMBL/GenBank/DDBJ whole genome shotgun (WGS) entry which is preliminary data.</text>
</comment>
<protein>
    <submittedName>
        <fullName evidence="1">Uncharacterized protein</fullName>
    </submittedName>
</protein>
<proteinExistence type="predicted"/>
<dbReference type="EMBL" id="QKLU01000005">
    <property type="protein sequence ID" value="PYF72980.1"/>
    <property type="molecule type" value="Genomic_DNA"/>
</dbReference>
<organism evidence="1 2">
    <name type="scientific">Pedobacter nutrimenti</name>
    <dbReference type="NCBI Taxonomy" id="1241337"/>
    <lineage>
        <taxon>Bacteria</taxon>
        <taxon>Pseudomonadati</taxon>
        <taxon>Bacteroidota</taxon>
        <taxon>Sphingobacteriia</taxon>
        <taxon>Sphingobacteriales</taxon>
        <taxon>Sphingobacteriaceae</taxon>
        <taxon>Pedobacter</taxon>
    </lineage>
</organism>
<keyword evidence="2" id="KW-1185">Reference proteome</keyword>